<dbReference type="AlphaFoldDB" id="A0AAQ4D9H6"/>
<dbReference type="Proteomes" id="UP001321473">
    <property type="component" value="Unassembled WGS sequence"/>
</dbReference>
<comment type="caution">
    <text evidence="1">The sequence shown here is derived from an EMBL/GenBank/DDBJ whole genome shotgun (WGS) entry which is preliminary data.</text>
</comment>
<protein>
    <submittedName>
        <fullName evidence="1">Uncharacterized protein</fullName>
    </submittedName>
</protein>
<dbReference type="EMBL" id="JARKHS020033396">
    <property type="protein sequence ID" value="KAK8759116.1"/>
    <property type="molecule type" value="Genomic_DNA"/>
</dbReference>
<gene>
    <name evidence="1" type="ORF">V5799_003241</name>
</gene>
<evidence type="ECO:0000313" key="1">
    <source>
        <dbReference type="EMBL" id="KAK8759116.1"/>
    </source>
</evidence>
<evidence type="ECO:0000313" key="2">
    <source>
        <dbReference type="Proteomes" id="UP001321473"/>
    </source>
</evidence>
<feature type="non-terminal residue" evidence="1">
    <location>
        <position position="78"/>
    </location>
</feature>
<keyword evidence="2" id="KW-1185">Reference proteome</keyword>
<name>A0AAQ4D9H6_AMBAM</name>
<reference evidence="1 2" key="1">
    <citation type="journal article" date="2023" name="Arcadia Sci">
        <title>De novo assembly of a long-read Amblyomma americanum tick genome.</title>
        <authorList>
            <person name="Chou S."/>
            <person name="Poskanzer K.E."/>
            <person name="Rollins M."/>
            <person name="Thuy-Boun P.S."/>
        </authorList>
    </citation>
    <scope>NUCLEOTIDE SEQUENCE [LARGE SCALE GENOMIC DNA]</scope>
    <source>
        <strain evidence="1">F_SG_1</strain>
        <tissue evidence="1">Salivary glands</tissue>
    </source>
</reference>
<organism evidence="1 2">
    <name type="scientific">Amblyomma americanum</name>
    <name type="common">Lone star tick</name>
    <dbReference type="NCBI Taxonomy" id="6943"/>
    <lineage>
        <taxon>Eukaryota</taxon>
        <taxon>Metazoa</taxon>
        <taxon>Ecdysozoa</taxon>
        <taxon>Arthropoda</taxon>
        <taxon>Chelicerata</taxon>
        <taxon>Arachnida</taxon>
        <taxon>Acari</taxon>
        <taxon>Parasitiformes</taxon>
        <taxon>Ixodida</taxon>
        <taxon>Ixodoidea</taxon>
        <taxon>Ixodidae</taxon>
        <taxon>Amblyomminae</taxon>
        <taxon>Amblyomma</taxon>
    </lineage>
</organism>
<proteinExistence type="predicted"/>
<sequence>MEAVLHTIGKENLNEAFHRFSPPHGYFILSIRAEVKSTLVFHWPKQSLIVHSPNVLSYKLVVRRGNSRDLGNILQSVR</sequence>
<accession>A0AAQ4D9H6</accession>